<dbReference type="AlphaFoldDB" id="A0A2M4CE30"/>
<name>A0A2M4CE30_9DIPT</name>
<accession>A0A2M4CE30</accession>
<reference evidence="2" key="1">
    <citation type="submission" date="2018-01" db="EMBL/GenBank/DDBJ databases">
        <title>An insight into the sialome of Amazonian anophelines.</title>
        <authorList>
            <person name="Ribeiro J.M."/>
            <person name="Scarpassa V."/>
            <person name="Calvo E."/>
        </authorList>
    </citation>
    <scope>NUCLEOTIDE SEQUENCE</scope>
    <source>
        <tissue evidence="2">Salivary glands</tissue>
    </source>
</reference>
<feature type="signal peptide" evidence="1">
    <location>
        <begin position="1"/>
        <end position="21"/>
    </location>
</feature>
<keyword evidence="1" id="KW-0732">Signal</keyword>
<dbReference type="EMBL" id="GGFJ01014280">
    <property type="protein sequence ID" value="MBW63421.1"/>
    <property type="molecule type" value="Transcribed_RNA"/>
</dbReference>
<sequence>MIWSCLVLQFCSLSITSTTIGISSDRSNRSALCSCLGNARGCLGESVSFHTLLRGTVPFDCGSDGNSLGLCE</sequence>
<organism evidence="2">
    <name type="scientific">Anopheles marajoara</name>
    <dbReference type="NCBI Taxonomy" id="58244"/>
    <lineage>
        <taxon>Eukaryota</taxon>
        <taxon>Metazoa</taxon>
        <taxon>Ecdysozoa</taxon>
        <taxon>Arthropoda</taxon>
        <taxon>Hexapoda</taxon>
        <taxon>Insecta</taxon>
        <taxon>Pterygota</taxon>
        <taxon>Neoptera</taxon>
        <taxon>Endopterygota</taxon>
        <taxon>Diptera</taxon>
        <taxon>Nematocera</taxon>
        <taxon>Culicoidea</taxon>
        <taxon>Culicidae</taxon>
        <taxon>Anophelinae</taxon>
        <taxon>Anopheles</taxon>
    </lineage>
</organism>
<protein>
    <submittedName>
        <fullName evidence="2">Putative secreted protein</fullName>
    </submittedName>
</protein>
<feature type="chain" id="PRO_5014902006" evidence="1">
    <location>
        <begin position="22"/>
        <end position="72"/>
    </location>
</feature>
<evidence type="ECO:0000313" key="2">
    <source>
        <dbReference type="EMBL" id="MBW63421.1"/>
    </source>
</evidence>
<proteinExistence type="predicted"/>
<evidence type="ECO:0000256" key="1">
    <source>
        <dbReference type="SAM" id="SignalP"/>
    </source>
</evidence>